<accession>A0A3A2Z1S1</accession>
<dbReference type="PANTHER" id="PTHR36498:SF1">
    <property type="entry name" value="TATA-BINDING PROTEIN-ASSOCIATED FACTOR 172"/>
    <property type="match status" value="1"/>
</dbReference>
<comment type="caution">
    <text evidence="2">The sequence shown here is derived from an EMBL/GenBank/DDBJ whole genome shotgun (WGS) entry which is preliminary data.</text>
</comment>
<dbReference type="GO" id="GO:0017025">
    <property type="term" value="F:TBP-class protein binding"/>
    <property type="evidence" value="ECO:0007669"/>
    <property type="project" value="InterPro"/>
</dbReference>
<organism evidence="2 3">
    <name type="scientific">Aspergillus sclerotialis</name>
    <dbReference type="NCBI Taxonomy" id="2070753"/>
    <lineage>
        <taxon>Eukaryota</taxon>
        <taxon>Fungi</taxon>
        <taxon>Dikarya</taxon>
        <taxon>Ascomycota</taxon>
        <taxon>Pezizomycotina</taxon>
        <taxon>Eurotiomycetes</taxon>
        <taxon>Eurotiomycetidae</taxon>
        <taxon>Eurotiales</taxon>
        <taxon>Aspergillaceae</taxon>
        <taxon>Aspergillus</taxon>
        <taxon>Aspergillus subgen. Polypaecilum</taxon>
    </lineage>
</organism>
<dbReference type="OrthoDB" id="10252227at2759"/>
<dbReference type="GO" id="GO:0016887">
    <property type="term" value="F:ATP hydrolysis activity"/>
    <property type="evidence" value="ECO:0007669"/>
    <property type="project" value="InterPro"/>
</dbReference>
<dbReference type="GO" id="GO:0003677">
    <property type="term" value="F:DNA binding"/>
    <property type="evidence" value="ECO:0007669"/>
    <property type="project" value="InterPro"/>
</dbReference>
<feature type="domain" description="Mot1 central" evidence="1">
    <location>
        <begin position="1"/>
        <end position="88"/>
    </location>
</feature>
<protein>
    <submittedName>
        <fullName evidence="2">Factor mot1</fullName>
    </submittedName>
</protein>
<gene>
    <name evidence="2" type="ORF">PHISCL_10973</name>
</gene>
<evidence type="ECO:0000259" key="1">
    <source>
        <dbReference type="Pfam" id="PF12054"/>
    </source>
</evidence>
<dbReference type="PANTHER" id="PTHR36498">
    <property type="entry name" value="TATA-BINDING PROTEIN-ASSOCIATED FACTOR 172"/>
    <property type="match status" value="1"/>
</dbReference>
<dbReference type="STRING" id="2070753.A0A3A2Z1S1"/>
<dbReference type="Proteomes" id="UP000266188">
    <property type="component" value="Unassembled WGS sequence"/>
</dbReference>
<evidence type="ECO:0000313" key="2">
    <source>
        <dbReference type="EMBL" id="RJE16690.1"/>
    </source>
</evidence>
<dbReference type="EMBL" id="MVGC01003194">
    <property type="protein sequence ID" value="RJE16690.1"/>
    <property type="molecule type" value="Genomic_DNA"/>
</dbReference>
<name>A0A3A2Z1S1_9EURO</name>
<feature type="non-terminal residue" evidence="2">
    <location>
        <position position="89"/>
    </location>
</feature>
<dbReference type="InterPro" id="IPR022707">
    <property type="entry name" value="Mot1_central_dom"/>
</dbReference>
<evidence type="ECO:0000313" key="3">
    <source>
        <dbReference type="Proteomes" id="UP000266188"/>
    </source>
</evidence>
<reference evidence="3" key="1">
    <citation type="submission" date="2017-02" db="EMBL/GenBank/DDBJ databases">
        <authorList>
            <person name="Tafer H."/>
            <person name="Lopandic K."/>
        </authorList>
    </citation>
    <scope>NUCLEOTIDE SEQUENCE [LARGE SCALE GENOMIC DNA]</scope>
    <source>
        <strain evidence="3">CBS 366.77</strain>
    </source>
</reference>
<keyword evidence="3" id="KW-1185">Reference proteome</keyword>
<sequence length="89" mass="10029">HIIKGVMDSIKNEENVELQQRSATAIATLVEYYTSATKRGPVDKIIGNLVKYCCVDTSETPDFHHNADQEKSILSLRKEEDRRDHADAA</sequence>
<dbReference type="InterPro" id="IPR044972">
    <property type="entry name" value="Mot1"/>
</dbReference>
<dbReference type="AlphaFoldDB" id="A0A3A2Z1S1"/>
<proteinExistence type="predicted"/>
<feature type="non-terminal residue" evidence="2">
    <location>
        <position position="1"/>
    </location>
</feature>
<dbReference type="Pfam" id="PF12054">
    <property type="entry name" value="DUF3535"/>
    <property type="match status" value="1"/>
</dbReference>